<feature type="domain" description="Carrier" evidence="6">
    <location>
        <begin position="5212"/>
        <end position="5285"/>
    </location>
</feature>
<dbReference type="InterPro" id="IPR042099">
    <property type="entry name" value="ANL_N_sf"/>
</dbReference>
<comment type="similarity">
    <text evidence="4">Belongs to the NRP synthetase family.</text>
</comment>
<dbReference type="Gene3D" id="3.30.559.10">
    <property type="entry name" value="Chloramphenicol acetyltransferase-like domain"/>
    <property type="match status" value="6"/>
</dbReference>
<dbReference type="InterPro" id="IPR000873">
    <property type="entry name" value="AMP-dep_synth/lig_dom"/>
</dbReference>
<dbReference type="InterPro" id="IPR020806">
    <property type="entry name" value="PKS_PP-bd"/>
</dbReference>
<dbReference type="InterPro" id="IPR023213">
    <property type="entry name" value="CAT-like_dom_sf"/>
</dbReference>
<dbReference type="PANTHER" id="PTHR45527:SF16">
    <property type="entry name" value="NONRIBOSOMAL PEPTIDE SYNTHASE ATNA-RELATED"/>
    <property type="match status" value="1"/>
</dbReference>
<feature type="domain" description="Carrier" evidence="6">
    <location>
        <begin position="2296"/>
        <end position="2371"/>
    </location>
</feature>
<evidence type="ECO:0000256" key="2">
    <source>
        <dbReference type="ARBA" id="ARBA00022553"/>
    </source>
</evidence>
<feature type="domain" description="Carrier" evidence="6">
    <location>
        <begin position="1104"/>
        <end position="1181"/>
    </location>
</feature>
<dbReference type="SUPFAM" id="SSF56801">
    <property type="entry name" value="Acetyl-CoA synthetase-like"/>
    <property type="match status" value="4"/>
</dbReference>
<feature type="domain" description="Carrier" evidence="6">
    <location>
        <begin position="3519"/>
        <end position="3593"/>
    </location>
</feature>
<dbReference type="InterPro" id="IPR045851">
    <property type="entry name" value="AMP-bd_C_sf"/>
</dbReference>
<dbReference type="Gene3D" id="1.10.1200.10">
    <property type="entry name" value="ACP-like"/>
    <property type="match status" value="4"/>
</dbReference>
<feature type="compositionally biased region" description="Polar residues" evidence="5">
    <location>
        <begin position="3489"/>
        <end position="3501"/>
    </location>
</feature>
<accession>A0A1B7XU16</accession>
<keyword evidence="1" id="KW-0596">Phosphopantetheine</keyword>
<evidence type="ECO:0000259" key="6">
    <source>
        <dbReference type="PROSITE" id="PS50075"/>
    </source>
</evidence>
<dbReference type="PROSITE" id="PS50075">
    <property type="entry name" value="CARRIER"/>
    <property type="match status" value="4"/>
</dbReference>
<feature type="region of interest" description="Disordered" evidence="5">
    <location>
        <begin position="3482"/>
        <end position="3518"/>
    </location>
</feature>
<organism evidence="7 8">
    <name type="scientific">Colletotrichum higginsianum (strain IMI 349063)</name>
    <name type="common">Crucifer anthracnose fungus</name>
    <dbReference type="NCBI Taxonomy" id="759273"/>
    <lineage>
        <taxon>Eukaryota</taxon>
        <taxon>Fungi</taxon>
        <taxon>Dikarya</taxon>
        <taxon>Ascomycota</taxon>
        <taxon>Pezizomycotina</taxon>
        <taxon>Sordariomycetes</taxon>
        <taxon>Hypocreomycetidae</taxon>
        <taxon>Glomerellales</taxon>
        <taxon>Glomerellaceae</taxon>
        <taxon>Colletotrichum</taxon>
        <taxon>Colletotrichum destructivum species complex</taxon>
    </lineage>
</organism>
<reference evidence="8" key="1">
    <citation type="journal article" date="2017" name="BMC Genomics">
        <title>Gapless genome assembly of Colletotrichum higginsianum reveals chromosome structure and association of transposable elements with secondary metabolite gene clusters.</title>
        <authorList>
            <person name="Dallery J.-F."/>
            <person name="Lapalu N."/>
            <person name="Zampounis A."/>
            <person name="Pigne S."/>
            <person name="Luyten I."/>
            <person name="Amselem J."/>
            <person name="Wittenberg A.H.J."/>
            <person name="Zhou S."/>
            <person name="de Queiroz M.V."/>
            <person name="Robin G.P."/>
            <person name="Auger A."/>
            <person name="Hainaut M."/>
            <person name="Henrissat B."/>
            <person name="Kim K.-T."/>
            <person name="Lee Y.-H."/>
            <person name="Lespinet O."/>
            <person name="Schwartz D.C."/>
            <person name="Thon M.R."/>
            <person name="O'Connell R.J."/>
        </authorList>
    </citation>
    <scope>NUCLEOTIDE SEQUENCE [LARGE SCALE GENOMIC DNA]</scope>
    <source>
        <strain evidence="8">IMI 349063</strain>
    </source>
</reference>
<dbReference type="Gene3D" id="3.30.300.30">
    <property type="match status" value="4"/>
</dbReference>
<feature type="compositionally biased region" description="Gly residues" evidence="5">
    <location>
        <begin position="4335"/>
        <end position="4345"/>
    </location>
</feature>
<feature type="region of interest" description="Disordered" evidence="5">
    <location>
        <begin position="4328"/>
        <end position="4348"/>
    </location>
</feature>
<dbReference type="InterPro" id="IPR009081">
    <property type="entry name" value="PP-bd_ACP"/>
</dbReference>
<dbReference type="PROSITE" id="PS00455">
    <property type="entry name" value="AMP_BINDING"/>
    <property type="match status" value="2"/>
</dbReference>
<feature type="compositionally biased region" description="Polar residues" evidence="5">
    <location>
        <begin position="3509"/>
        <end position="3518"/>
    </location>
</feature>
<dbReference type="SUPFAM" id="SSF52777">
    <property type="entry name" value="CoA-dependent acyltransferases"/>
    <property type="match status" value="11"/>
</dbReference>
<dbReference type="GO" id="GO:0031177">
    <property type="term" value="F:phosphopantetheine binding"/>
    <property type="evidence" value="ECO:0007669"/>
    <property type="project" value="InterPro"/>
</dbReference>
<dbReference type="FunFam" id="1.10.1200.10:FF:000005">
    <property type="entry name" value="Nonribosomal peptide synthetase 1"/>
    <property type="match status" value="1"/>
</dbReference>
<feature type="region of interest" description="Disordered" evidence="5">
    <location>
        <begin position="3593"/>
        <end position="3623"/>
    </location>
</feature>
<dbReference type="NCBIfam" id="NF003417">
    <property type="entry name" value="PRK04813.1"/>
    <property type="match status" value="6"/>
</dbReference>
<dbReference type="FunFam" id="3.30.300.30:FF:000015">
    <property type="entry name" value="Nonribosomal peptide synthase SidD"/>
    <property type="match status" value="4"/>
</dbReference>
<dbReference type="SUPFAM" id="SSF47336">
    <property type="entry name" value="ACP-like"/>
    <property type="match status" value="4"/>
</dbReference>
<feature type="compositionally biased region" description="Basic residues" evidence="5">
    <location>
        <begin position="3602"/>
        <end position="3613"/>
    </location>
</feature>
<evidence type="ECO:0000256" key="3">
    <source>
        <dbReference type="ARBA" id="ARBA00022598"/>
    </source>
</evidence>
<dbReference type="KEGG" id="chig:CH63R_12341"/>
<dbReference type="GO" id="GO:0005737">
    <property type="term" value="C:cytoplasm"/>
    <property type="evidence" value="ECO:0007669"/>
    <property type="project" value="TreeGrafter"/>
</dbReference>
<dbReference type="NCBIfam" id="TIGR01733">
    <property type="entry name" value="AA-adenyl-dom"/>
    <property type="match status" value="1"/>
</dbReference>
<dbReference type="VEuPathDB" id="FungiDB:CH63R_12341"/>
<keyword evidence="8" id="KW-1185">Reference proteome</keyword>
<evidence type="ECO:0000256" key="5">
    <source>
        <dbReference type="SAM" id="MobiDB-lite"/>
    </source>
</evidence>
<dbReference type="GeneID" id="28871422"/>
<evidence type="ECO:0000313" key="7">
    <source>
        <dbReference type="EMBL" id="OBR03214.1"/>
    </source>
</evidence>
<dbReference type="EMBL" id="LTAN01000009">
    <property type="protein sequence ID" value="OBR03214.1"/>
    <property type="molecule type" value="Genomic_DNA"/>
</dbReference>
<evidence type="ECO:0000313" key="8">
    <source>
        <dbReference type="Proteomes" id="UP000092177"/>
    </source>
</evidence>
<dbReference type="Pfam" id="PF00668">
    <property type="entry name" value="Condensation"/>
    <property type="match status" value="6"/>
</dbReference>
<dbReference type="InterPro" id="IPR006162">
    <property type="entry name" value="Ppantetheine_attach_site"/>
</dbReference>
<feature type="region of interest" description="Disordered" evidence="5">
    <location>
        <begin position="1836"/>
        <end position="1858"/>
    </location>
</feature>
<dbReference type="GO" id="GO:0043041">
    <property type="term" value="P:amino acid activation for nonribosomal peptide biosynthetic process"/>
    <property type="evidence" value="ECO:0007669"/>
    <property type="project" value="TreeGrafter"/>
</dbReference>
<protein>
    <submittedName>
        <fullName evidence="7">Peptide synthetase</fullName>
    </submittedName>
</protein>
<evidence type="ECO:0000256" key="1">
    <source>
        <dbReference type="ARBA" id="ARBA00022450"/>
    </source>
</evidence>
<dbReference type="PROSITE" id="PS00012">
    <property type="entry name" value="PHOSPHOPANTETHEINE"/>
    <property type="match status" value="2"/>
</dbReference>
<dbReference type="PANTHER" id="PTHR45527">
    <property type="entry name" value="NONRIBOSOMAL PEPTIDE SYNTHETASE"/>
    <property type="match status" value="1"/>
</dbReference>
<dbReference type="Proteomes" id="UP000092177">
    <property type="component" value="Chromosome 9"/>
</dbReference>
<comment type="caution">
    <text evidence="7">The sequence shown here is derived from an EMBL/GenBank/DDBJ whole genome shotgun (WGS) entry which is preliminary data.</text>
</comment>
<dbReference type="CDD" id="cd19545">
    <property type="entry name" value="FUM14_C_NRPS-like"/>
    <property type="match status" value="2"/>
</dbReference>
<dbReference type="OrthoDB" id="416786at2759"/>
<name>A0A1B7XU16_COLHI</name>
<dbReference type="Gene3D" id="3.30.559.30">
    <property type="entry name" value="Nonribosomal peptide synthetase, condensation domain"/>
    <property type="match status" value="5"/>
</dbReference>
<dbReference type="SMART" id="SM00823">
    <property type="entry name" value="PKS_PP"/>
    <property type="match status" value="3"/>
</dbReference>
<dbReference type="CDD" id="cd05918">
    <property type="entry name" value="A_NRPS_SidN3_like"/>
    <property type="match status" value="4"/>
</dbReference>
<keyword evidence="3" id="KW-0436">Ligase</keyword>
<evidence type="ECO:0000256" key="4">
    <source>
        <dbReference type="ARBA" id="ARBA00029454"/>
    </source>
</evidence>
<dbReference type="InterPro" id="IPR020845">
    <property type="entry name" value="AMP-binding_CS"/>
</dbReference>
<dbReference type="InterPro" id="IPR036736">
    <property type="entry name" value="ACP-like_sf"/>
</dbReference>
<gene>
    <name evidence="7" type="ORF">CH63R_12341</name>
</gene>
<dbReference type="GO" id="GO:0016874">
    <property type="term" value="F:ligase activity"/>
    <property type="evidence" value="ECO:0007669"/>
    <property type="project" value="UniProtKB-KW"/>
</dbReference>
<dbReference type="Pfam" id="PF00550">
    <property type="entry name" value="PP-binding"/>
    <property type="match status" value="4"/>
</dbReference>
<proteinExistence type="inferred from homology"/>
<dbReference type="RefSeq" id="XP_018151732.1">
    <property type="nucleotide sequence ID" value="XM_018307315.1"/>
</dbReference>
<dbReference type="InterPro" id="IPR001242">
    <property type="entry name" value="Condensation_dom"/>
</dbReference>
<dbReference type="GO" id="GO:0044550">
    <property type="term" value="P:secondary metabolite biosynthetic process"/>
    <property type="evidence" value="ECO:0007669"/>
    <property type="project" value="TreeGrafter"/>
</dbReference>
<dbReference type="InterPro" id="IPR010071">
    <property type="entry name" value="AA_adenyl_dom"/>
</dbReference>
<dbReference type="Gene3D" id="3.40.50.12780">
    <property type="entry name" value="N-terminal domain of ligase-like"/>
    <property type="match status" value="4"/>
</dbReference>
<sequence>MSSVREETMKTAASGCGVPTGAIEDVHGVTPMQEGLWAASQRQKNAYNYELVMEAKEEAVGRLCAAWARLVKMTPMLRSCLVLTAEEDGRGRARGKRHRLLQVVLCDSYLESERTVGGTQSEAARRLAALGMAWFQIESGISPTKSEQTRVTRQSSTKMTLRLHHALFDGWAMRLVLQELRTCYLGEPITPPPPFRRFVEYLDRLELGKREEEEARQFWHDMLSGSSPTEMVVCPTGHEPTTDAIASFVSEQPLLTPGSRANHELDSATTAATTVTTATVVQTAWAMLMGAYAATDDVLFAVITSGRDAPVPGVLDMAGPTMAAVPSRVVLDRDMPVEKLLEQVARDSQAVLPHQHSGISRICLDYAGITRVPQVLLLVQPSDVDVVGFGANLKQDQTEEADDAGKPAFDWRVTSHVDLVHPYALVVECWIRRGRPGSDSSQLRFTAHYDSQLFTEMQAGRLLEQLSHLVMTLTAHLGKRDPSSDAITRVGDFAMASPRDMDFLQQLNKTVPPPVERCLHDLFAESRRRYTNAVAVDGWDEEFTYATLDELSNKLAQKLVSRGVEAESKVLIFSPKSAWVVVGLLAILKAGGAFVPLEPAHPDSRLQDITRLSGASVALAHPSLVPRLKELVRSKSVVDVLDMTDTCLTEMECVAPNTGRTRSSQACPSDLAYIIFTSGTTGVPKGVEVQHRAVCSSIAARVGPAAMDMAQGSRVLHFSPYCFDSMIDEIFMALSSGACICVGHEDELKDDLSGVIDRYAVTWAFLTPSVARTIDPKSVAAAGTLKTLSLGGEPVLANDVEQWRGHVPQLRNGYGPTECCIICVVGDFFHERNEPPLHSGYSYLGTPRGCLAWVVDPKNPSRLRPIGAAGELLVEGPNLARGYLEDGDATSAKWIKPPELPVLLENESGLGFHARRRAYRTGDLVRNGDSQTKLRGQRFELSEVESHALSAQDFMQLGVREVAAFVFDRCGQDRGQLLSGVPTTTPGTRALALAFVQSQHENKIRNTTDPRIPTTDTRALNREQMPQTLDLSAGLRDRVRHVFQTLSAALPAYMVPTYWVPIDRMPLMPSTKTDRRRLAQLMQSFSAEEVAVFSAEHATLEHKAATTSAERKLARLFGSVLDTDPEKISICGDFLSLGGDSIMAMRLAASCRSDGLYGVTTASILRLRTIEALAKNLGGDNIDASLQGSVSDDVDESSPGHSMIPPAFSILRFLKIPESEAVGTAVDTLGVAASCIQDIYPATPLQKALFTLGSIHNNAYKGVFVFDISAATKIDVVQRAWAALKAATPIIRTRLFRFRSNIWQAVVQNDGSTCTVIASDSLEKYLEEQRNVLREMTFGSELFSANIVAVDSSQGPQQHHLVINVHHALYDGWSIGIIIKEFERSCSDSACLSRSFSEKNAYSRFVNYIVQVDSASSRDFWREYLGDPHSTFATFPDIKSRPPFQLDMNQRHQGALTDSTAEISSSLPEKESSFTLSAVMYAAWSQLAAAYSSSDDVIFGVTSHGRDIPALPHSWDIAGPTIATYPLRVRIPSRSSDALAHDFVRGVEEGAAMITAKGFEHYGLDEIGRATASGESGGTATSPCSFHSLVIVQAPQERETRKGIFQKVRDVGANAHPYPLVLEVTPLLDTGELRITAHYDSSLLDEETVLRLLNQLAHVVQETARLAKPGTGAKLRDVSLLSPADASSIFLDWNASSSLPSRIDSCVHDLIAARVEKQPYEPAVCAWDLSLSYTELQNLAGSLAAVLTREGVETGQFVVICVERSSWTAVCQLAVLKAGGACVLLDPRYPKARNQDIISQSRAKFAVVSNATRALFCRSDLPVTTIVASEMLRSQSVAGMPPSPSTPPTEQPASTPVRPSDPAYCVFTSGSTGSPKGIVIDHAALCTSASSYGPALGLGPSSRVLHFASCTFDVSVGEVLTTLMHGGCVCIPDEEARLNDLSGCINSFRANWLYLTSSVAAILSPKDPRVSSLKTLVVGGEAVQQQVVETWAESNVTLINAYGPAETTIYCSSRIVTSRDIDARDIGKAVGCRMWIVSPDDHHRLLPIGATGEIVVDGPILAIGYLNQPDLTAAHFISSVPFLPEGHRVYRTGDLACYAADGNFHFRGRRDTQVKVNGQRVDFLEVEKQILKLKEPPWSVQHAAIVSFKRQILGHTSALTRGEMSQSEELAAYICFDDPKAVSESTSLVPLGSNEQDLATTALLPLTAAISMRLSHVKSRLQDILPTYMLPTVYLPVASLPRTTSSKLDRKALKQTVENLSEAELLALSAQVLSSRSDPDGCLTLESKPPISSLNLPRDGLESELWRIWRKVLSRGGSIQPEDNFFALGGNSLSAMQLVWQARAQGLELSVSDLYSNPTISQLAEIVRVRARGKGGEGGGGGGHNLPTPPLTGRFEYPPEPFSMVESEEKAAVELEAVRRLGISADAIEDIYPATDNQIGLLLQTEQRAGLWVADDWWELPDGLDIDKFRAAWDAVVDRCPILRTRVLQVDSGPASQSKAYQIVLRSEIQSCQHQRPSSISKNEESLHEMGFGTPLSVYRIITGSSRSMLQWTRHHAIYDEWSTQLILGLVADVYRGKTPRDTRPFSYHVRNLQSSDKDAARAFWLSELAGVGADAYRACCFPCESTHGLSQSPTVSEPATQSRMRRDLKLRGLREETHPGSVVGVSVAMSTVLEAAWAFVISACTDSQDTLYAVVQSGRTNDTDPGILQVVGPTVSLVPRRVRLDDRQELGIFLRACQQRAQAAVPYEGVGLEIMRKVLSGSHASINNLLVIQAGVAEAVHHDNIAGDDGLAALGLRPVTTELSSTDTAAFPFGLVLECVVPRLDGGPRNSHFELVAHYDNGFIKEDTVECLIWHFQHVVNEMVQLPPETILGDLSIWGPDQTSPLLRRLRGNPPPEAVETCVHDLVERHWHIDSQLLDHPAVVMRTRGSDGPSHPTLTYRDLGKYSGVICSRLSQNIEMRSAFATGEEDRRHPFVAICLEKSVWTIPIMMGVWQAGAAVVLLDPELPRYRLRKAVQQVNAVLVLVSRATRYLWDELDDGYAMDGPNITSLLMTLPLEEEDDSYSQEETKLRESRPENACYCVFTSGSTAEPKGVIVQHRAISTSAVYHGLEAALDHTSRVLQFSSYSFDVAIDEMITTLVHGGCVCVVGEEDRKSPADLVDAMREMEVNVALLTPAVLQTLDPYSVPACLKTLMVGGSPLNSSLLTQWESRVRLLVAYGPSECSITATMSSDVGNSPPGTIGRPVGCRAWVLGPVQTNDRDEATSKQDPNPRMLRLVPLGCVGELAIEGPILAEGYISNPRLTAERFIFASHVAGDFCRVTGCRPETRLYRTGDLVRQNPDGSLLFLGRIDSQVKVRGVRVELEAIEHCILELTDVRGVVVAYPEKGPFSGRLVAVVQLQDSDTRYESFLTPASATAESNFQTTLASDSVLKGVRGHVKDRLPPSHVPTVWATVGQLPLLRSGKVDRAVLRRQLENHDAFTVHHESPGQNGFSSVSRTPSLRDDGQRASTGTPTYTSPIETKVRELMGQVLGIDLSSVPSTSSFARLGGDSLLAMQLVARARTAGVPGISVAKLLGDTSIAELVQGVSAAASELGSRNSQTKRRPVRRPRLRSLESPEPPEATYEQYTIALTSPQRMFFVHYPFGPGYFNQSVSVSIRSPRPTLTPSDIRGHLLSLVERHHALRSRFWRRRSNAPEGDGLVWHWESNVTEDTAGSLRFRAHVLDGETVDIARVALETHQSLNISSGPLFAADLFRLPHGDMELLLVAHHLVVDIVSWSILLGDLEALLLGAELGPDPASPPPDSGILFSKARDITQRACIPGTSGNEEEALKFWGVDMRGSSAGFESLAGSRSVRFSMSLGKTDSRLLSEAISSIDQLEIGDVVEAVVAKVFATFCRDKGRMSSPLVYAEDHGRDFDDDGGGKTSVTRVGWLTRVRPVDISLLSPQTSLVEAIWHARSGRQKPSSEAPGSTAWIPPLPLELVINYTGRPLVRGGSSSKLTPSSGPLKPVSTTTAAALATVPDTDPCLMPLALIEVLAALSDGEELELTVTYDARIQSVGMVRCFLESCIRVLHDEVIPNLAVDSVSRWRSNLRFLPGLGDKTTEYTTSQRRRKLVMERLGLKVMDEIETVRACSTAQTQILLAQAQAQARVPHSSVYQVQALWEVSTLRLHDQEYRPTEDSQSHAPHGLDLARLQNACETVVRHHPALRTAFVQLPDMANPVQVVLRDGCADTVLRVAPKAFRPSEPRPGAAATVHLELRINHASFDGSSSALLLRDIATAYTGELLDPSSASAAHGYFKNLAKARDEVQMADAFWAQHLEDVEPCRLPPLGSGPGPGPGSGSGISNLGDADSAIGSFDESLSFKGEKSSLSSWCRRFGATTAVAIHTAWAMALNAYCYTSSTEAHDVCFGWISSGRDAPVDGLEKAIGMFANLLVCRVQLGPDTLLRDAVAATARNMAEELQHQIGRPQLHRHGEPLCDTLVTVQSVSPSRDPPGRCQLSFRQIEGLDHVEYSLVLNLGLAGDNDDTIDCRVTYDDFRISETAARAFFAVFQQALTAIITTAADSAAMVSDIDLFPSFHHELAHDFNNTRTSGNNIERLLPIDHPLEQSYNPAPSASTVVSLFSDQVRARPDAVAVDAWDASLTFSQIDGLSTSLCQHLVHRLGLSRGDHVTLLCDKSAWVVVAMLAVLRAGAACAFLSPADGLNRLRNMVTEQMRANVIIASPAHEDKAMALLGDCHRNDRNSSRVVVLDPDSDVFIRDPCINAAKGLLDRSQPDGVAFVLFTSGSTGMPKGIRLTHSSLCLSILNYTRRLGISHRSRLFQFSAYTFDVGIGDMLASLATGAVLCVPCEQDRLGDLNGAIDGYRATHVILTPSVAAFLRPERLENGGLRTMVLIGEVATSELYKTWHGRVRLFNAYGPAECSVLTTVHEVESPDDNPAVIGAAVAPHCRVWLVDAADPSRLVPVGSSGELLIEGQHVASGYLNDPEKTARAFISADEAPAAIRPLLPRAGLYLTGDLARLVPHHGLVFLGRKDLQIKLRGQRVEMGEIEFHVRRRAHECRCHLRQSRVDREDGVSIMAAVVVAKQASGEDALVAFVSLTPGGSELMSEDDGRDRDKNDEDSRLSDEFFVHLRSRLSLDLPPYMVPSIFLPISRLPQTPSGKLDRKKLLQLATEHCSPQAAKCLDATQTNTCSIDDELHHPSALDNTFSPSQQRLRSLWANVLKVEAASIGPNDNFFSLGGDSILAMRLAAAGLEEGVRLSVLIIMRHPIFSRMAAEVDQNQGVDANHDAVERRYGHTEASPGDTTAVDDISASLQPLDDQREFPATSFQEAILAFNMAPARGFLNYFILKLDSRVDTIHLEAACRSMLVRHPVLRSSFSYREERLFQRIRPLEAVKIQTLNIPHTVRSEPSSTIDTHTAGLIDSDRNAPLTWGDCLTKAFIIRHQDTDASRLILRLSHALYDGMCLSNLWDDLSSAYNSGFEPESATDEQEVGFVQFASAVAADLPQSSQAFWHGLLRGSDITPVVRNTHQRETGALTQPTPTLGLMQGRQSSTVPSRSLVMPSFTPASVLKAAWAVVLAANSPGVRDEVVFGHVVSCRETLAPSMQDAVGAFVNCVPVRVDLAAGGVPRTIDTAYAVRRLVEQVQDQHVAGLPHHAVGLGQLVRAGCVEWRRARFCSVVQYQNLPVSKTRGLSVVESGPLRGTAIEIDGRAGAYADVWVTAVPLDTERTEVEICYDSSVVEDQLSQVLLEGLCTALRSMCV</sequence>
<keyword evidence="2" id="KW-0597">Phosphoprotein</keyword>
<dbReference type="FunFam" id="3.40.50.12780:FF:000012">
    <property type="entry name" value="Non-ribosomal peptide synthetase"/>
    <property type="match status" value="1"/>
</dbReference>
<dbReference type="Pfam" id="PF00501">
    <property type="entry name" value="AMP-binding"/>
    <property type="match status" value="4"/>
</dbReference>
<feature type="compositionally biased region" description="Pro residues" evidence="5">
    <location>
        <begin position="1841"/>
        <end position="1850"/>
    </location>
</feature>